<organism evidence="1 2">
    <name type="scientific">Luteimonas composti</name>
    <dbReference type="NCBI Taxonomy" id="398257"/>
    <lineage>
        <taxon>Bacteria</taxon>
        <taxon>Pseudomonadati</taxon>
        <taxon>Pseudomonadota</taxon>
        <taxon>Gammaproteobacteria</taxon>
        <taxon>Lysobacterales</taxon>
        <taxon>Lysobacteraceae</taxon>
        <taxon>Luteimonas</taxon>
    </lineage>
</organism>
<protein>
    <submittedName>
        <fullName evidence="1">Uncharacterized protein</fullName>
    </submittedName>
</protein>
<comment type="caution">
    <text evidence="1">The sequence shown here is derived from an EMBL/GenBank/DDBJ whole genome shotgun (WGS) entry which is preliminary data.</text>
</comment>
<name>A0ABT6MTU8_9GAMM</name>
<proteinExistence type="predicted"/>
<evidence type="ECO:0000313" key="2">
    <source>
        <dbReference type="Proteomes" id="UP001160550"/>
    </source>
</evidence>
<keyword evidence="2" id="KW-1185">Reference proteome</keyword>
<dbReference type="SUPFAM" id="SSF53756">
    <property type="entry name" value="UDP-Glycosyltransferase/glycogen phosphorylase"/>
    <property type="match status" value="1"/>
</dbReference>
<gene>
    <name evidence="1" type="ORF">QF205_13405</name>
</gene>
<reference evidence="1" key="2">
    <citation type="submission" date="2023-04" db="EMBL/GenBank/DDBJ databases">
        <authorList>
            <person name="Sun J.-Q."/>
        </authorList>
    </citation>
    <scope>NUCLEOTIDE SEQUENCE</scope>
    <source>
        <strain evidence="1">CC-YY355</strain>
    </source>
</reference>
<evidence type="ECO:0000313" key="1">
    <source>
        <dbReference type="EMBL" id="MDH7454057.1"/>
    </source>
</evidence>
<sequence length="303" mass="34106">MKINFVLNTSANYSEVQESLFSLVQAELDAGEYSRGRYVDGALNFSLFIRDRADVVMSHGVADKNYFWIRDPDGQRFANRLKAVLVPGRWLRKRILKSSKLELGEDQVITVGWPRIDQLRAMPRPQTRGRKVLLWAPTHDAVKRGAEERSTSSYPDFGRHLPALSKRFDVEVSLHPRNRVDKRPTLEKLLEADFVVSDFGTLVYEAWALGKPVLFPRWILGDRIQQYLPRSAEAHIFDNRIGYHPESLEDMLDILEAGPVITPDVVKFMAAYVDNYRAGNSAAAIAAALRRLAAGETGAAPAG</sequence>
<accession>A0ABT6MTU8</accession>
<reference evidence="1" key="1">
    <citation type="journal article" date="2007" name="Int. J. Syst. Evol. Microbiol.">
        <title>Luteimonas composti sp. nov., a moderately thermophilic bacterium isolated from food waste.</title>
        <authorList>
            <person name="Young C.C."/>
            <person name="Kampfer P."/>
            <person name="Chen W.M."/>
            <person name="Yen W.S."/>
            <person name="Arun A.B."/>
            <person name="Lai W.A."/>
            <person name="Shen F.T."/>
            <person name="Rekha P.D."/>
            <person name="Lin K.Y."/>
            <person name="Chou J.H."/>
        </authorList>
    </citation>
    <scope>NUCLEOTIDE SEQUENCE</scope>
    <source>
        <strain evidence="1">CC-YY355</strain>
    </source>
</reference>
<dbReference type="Proteomes" id="UP001160550">
    <property type="component" value="Unassembled WGS sequence"/>
</dbReference>
<dbReference type="RefSeq" id="WP_280943263.1">
    <property type="nucleotide sequence ID" value="NZ_JARYGX010000023.1"/>
</dbReference>
<dbReference type="EMBL" id="JARYGX010000023">
    <property type="protein sequence ID" value="MDH7454057.1"/>
    <property type="molecule type" value="Genomic_DNA"/>
</dbReference>